<organism evidence="9 10">
    <name type="scientific">Thauera humireducens</name>
    <dbReference type="NCBI Taxonomy" id="1134435"/>
    <lineage>
        <taxon>Bacteria</taxon>
        <taxon>Pseudomonadati</taxon>
        <taxon>Pseudomonadota</taxon>
        <taxon>Betaproteobacteria</taxon>
        <taxon>Rhodocyclales</taxon>
        <taxon>Zoogloeaceae</taxon>
        <taxon>Thauera</taxon>
    </lineage>
</organism>
<evidence type="ECO:0000256" key="4">
    <source>
        <dbReference type="ARBA" id="ARBA00022723"/>
    </source>
</evidence>
<accession>A0A127K8J9</accession>
<keyword evidence="4" id="KW-0479">Metal-binding</keyword>
<dbReference type="Pfam" id="PF00355">
    <property type="entry name" value="Rieske"/>
    <property type="match status" value="1"/>
</dbReference>
<evidence type="ECO:0000256" key="5">
    <source>
        <dbReference type="ARBA" id="ARBA00023002"/>
    </source>
</evidence>
<proteinExistence type="inferred from homology"/>
<keyword evidence="10" id="KW-1185">Reference proteome</keyword>
<gene>
    <name evidence="9" type="ORF">AC731_015785</name>
</gene>
<dbReference type="InterPro" id="IPR015879">
    <property type="entry name" value="Ring_hydroxy_dOase_asu_C_dom"/>
</dbReference>
<dbReference type="PANTHER" id="PTHR43756">
    <property type="entry name" value="CHOLINE MONOOXYGENASE, CHLOROPLASTIC"/>
    <property type="match status" value="1"/>
</dbReference>
<dbReference type="InterPro" id="IPR036922">
    <property type="entry name" value="Rieske_2Fe-2S_sf"/>
</dbReference>
<dbReference type="RefSeq" id="WP_048707473.1">
    <property type="nucleotide sequence ID" value="NZ_CP014646.1"/>
</dbReference>
<reference evidence="10" key="1">
    <citation type="submission" date="2016-03" db="EMBL/GenBank/DDBJ databases">
        <authorList>
            <person name="Ma C."/>
            <person name="Zhou S."/>
            <person name="Yang G."/>
        </authorList>
    </citation>
    <scope>NUCLEOTIDE SEQUENCE [LARGE SCALE GENOMIC DNA]</scope>
    <source>
        <strain evidence="10">SgZ-1</strain>
    </source>
</reference>
<dbReference type="PRINTS" id="PR00090">
    <property type="entry name" value="RNGDIOXGNASE"/>
</dbReference>
<dbReference type="Pfam" id="PF00848">
    <property type="entry name" value="Ring_hydroxyl_A"/>
    <property type="match status" value="1"/>
</dbReference>
<evidence type="ECO:0000256" key="7">
    <source>
        <dbReference type="ARBA" id="ARBA00023014"/>
    </source>
</evidence>
<evidence type="ECO:0000256" key="1">
    <source>
        <dbReference type="ARBA" id="ARBA00001962"/>
    </source>
</evidence>
<dbReference type="PROSITE" id="PS51296">
    <property type="entry name" value="RIESKE"/>
    <property type="match status" value="1"/>
</dbReference>
<dbReference type="AlphaFoldDB" id="A0A127K8J9"/>
<comment type="similarity">
    <text evidence="2">Belongs to the bacterial ring-hydroxylating dioxygenase alpha subunit family.</text>
</comment>
<dbReference type="SUPFAM" id="SSF55961">
    <property type="entry name" value="Bet v1-like"/>
    <property type="match status" value="1"/>
</dbReference>
<evidence type="ECO:0000256" key="3">
    <source>
        <dbReference type="ARBA" id="ARBA00022714"/>
    </source>
</evidence>
<dbReference type="InterPro" id="IPR001663">
    <property type="entry name" value="Rng_hydr_dOase-A"/>
</dbReference>
<dbReference type="STRING" id="1134435.AC731_015785"/>
<comment type="cofactor">
    <cofactor evidence="1">
        <name>Fe cation</name>
        <dbReference type="ChEBI" id="CHEBI:24875"/>
    </cofactor>
</comment>
<keyword evidence="3" id="KW-0001">2Fe-2S</keyword>
<name>A0A127K8J9_9RHOO</name>
<evidence type="ECO:0000256" key="2">
    <source>
        <dbReference type="ARBA" id="ARBA00008751"/>
    </source>
</evidence>
<evidence type="ECO:0000313" key="9">
    <source>
        <dbReference type="EMBL" id="AMO38267.1"/>
    </source>
</evidence>
<keyword evidence="7" id="KW-0411">Iron-sulfur</keyword>
<dbReference type="KEGG" id="thu:AC731_015785"/>
<feature type="domain" description="Rieske" evidence="8">
    <location>
        <begin position="48"/>
        <end position="155"/>
    </location>
</feature>
<evidence type="ECO:0000313" key="10">
    <source>
        <dbReference type="Proteomes" id="UP000036902"/>
    </source>
</evidence>
<keyword evidence="5" id="KW-0560">Oxidoreductase</keyword>
<dbReference type="EMBL" id="CP014646">
    <property type="protein sequence ID" value="AMO38267.1"/>
    <property type="molecule type" value="Genomic_DNA"/>
</dbReference>
<dbReference type="PANTHER" id="PTHR43756:SF5">
    <property type="entry name" value="CHOLINE MONOOXYGENASE, CHLOROPLASTIC"/>
    <property type="match status" value="1"/>
</dbReference>
<evidence type="ECO:0000259" key="8">
    <source>
        <dbReference type="PROSITE" id="PS51296"/>
    </source>
</evidence>
<dbReference type="GO" id="GO:0005506">
    <property type="term" value="F:iron ion binding"/>
    <property type="evidence" value="ECO:0007669"/>
    <property type="project" value="InterPro"/>
</dbReference>
<dbReference type="Gene3D" id="2.102.10.10">
    <property type="entry name" value="Rieske [2Fe-2S] iron-sulphur domain"/>
    <property type="match status" value="1"/>
</dbReference>
<keyword evidence="6" id="KW-0408">Iron</keyword>
<evidence type="ECO:0000256" key="6">
    <source>
        <dbReference type="ARBA" id="ARBA00023004"/>
    </source>
</evidence>
<dbReference type="GO" id="GO:0051537">
    <property type="term" value="F:2 iron, 2 sulfur cluster binding"/>
    <property type="evidence" value="ECO:0007669"/>
    <property type="project" value="UniProtKB-KW"/>
</dbReference>
<dbReference type="GO" id="GO:0016491">
    <property type="term" value="F:oxidoreductase activity"/>
    <property type="evidence" value="ECO:0007669"/>
    <property type="project" value="UniProtKB-KW"/>
</dbReference>
<dbReference type="Gene3D" id="3.90.380.10">
    <property type="entry name" value="Naphthalene 1,2-dioxygenase Alpha Subunit, Chain A, domain 1"/>
    <property type="match status" value="1"/>
</dbReference>
<dbReference type="InterPro" id="IPR017941">
    <property type="entry name" value="Rieske_2Fe-2S"/>
</dbReference>
<protein>
    <submittedName>
        <fullName evidence="9">Rieske (2Fe-2S) protein</fullName>
    </submittedName>
</protein>
<sequence length="390" mass="44845">MSKRASIPIQIFDASTTQSNATVALPPKVFNDPEFFDFEMDAVWGHEWFCIGHVNDIPNPGDYYTLSVGKDPLMIVRQQDGSVKVLANVCQHRGLLLAEGRGNVRRIRCPMHSWVYDLSGALTSAPGLNEDPTFDKKEACLPVIRSEIWEGFLFITFDESIAPLAPRLEKLKGQLTNYQMSTLHAAEPLNMEFNEWNWKQYMDECYHCLHLHGQSWGSMHKISAERLDEDAIYNDPQNGIIAYDLVSEFPDASPTKSGKAAHPILPLLTEEQRSRLAYITVAPNLLIVAMPDKVKYFLWLPHSAKQSWYSATWLYPQATLEDPEFKERWLREREELYPVMVEDYSAWRRYQVGGESRFAPRGRLSAHERVIGRYQDWLVDKYRKADAANV</sequence>
<dbReference type="Proteomes" id="UP000036902">
    <property type="component" value="Chromosome"/>
</dbReference>
<dbReference type="CDD" id="cd03469">
    <property type="entry name" value="Rieske_RO_Alpha_N"/>
    <property type="match status" value="1"/>
</dbReference>
<dbReference type="SUPFAM" id="SSF50022">
    <property type="entry name" value="ISP domain"/>
    <property type="match status" value="1"/>
</dbReference>